<keyword evidence="2" id="KW-0677">Repeat</keyword>
<dbReference type="PANTHER" id="PTHR47926:SF398">
    <property type="entry name" value="PENTATRICOPEPTIDE REPEAT-CONTAINING PROTEIN"/>
    <property type="match status" value="1"/>
</dbReference>
<gene>
    <name evidence="5" type="ORF">DCAR_0935602</name>
</gene>
<dbReference type="AlphaFoldDB" id="A0AAF0XXJ9"/>
<dbReference type="Proteomes" id="UP000077755">
    <property type="component" value="Chromosome 9"/>
</dbReference>
<dbReference type="InterPro" id="IPR011990">
    <property type="entry name" value="TPR-like_helical_dom_sf"/>
</dbReference>
<feature type="repeat" description="PPR" evidence="3">
    <location>
        <begin position="377"/>
        <end position="407"/>
    </location>
</feature>
<name>A0AAF0XXJ9_DAUCS</name>
<feature type="repeat" description="PPR" evidence="3">
    <location>
        <begin position="74"/>
        <end position="108"/>
    </location>
</feature>
<dbReference type="Pfam" id="PF13041">
    <property type="entry name" value="PPR_2"/>
    <property type="match status" value="2"/>
</dbReference>
<reference evidence="5" key="2">
    <citation type="submission" date="2022-03" db="EMBL/GenBank/DDBJ databases">
        <title>Draft title - Genomic analysis of global carrot germplasm unveils the trajectory of domestication and the origin of high carotenoid orange carrot.</title>
        <authorList>
            <person name="Iorizzo M."/>
            <person name="Ellison S."/>
            <person name="Senalik D."/>
            <person name="Macko-Podgorni A."/>
            <person name="Grzebelus D."/>
            <person name="Bostan H."/>
            <person name="Rolling W."/>
            <person name="Curaba J."/>
            <person name="Simon P."/>
        </authorList>
    </citation>
    <scope>NUCLEOTIDE SEQUENCE</scope>
    <source>
        <tissue evidence="5">Leaf</tissue>
    </source>
</reference>
<dbReference type="InterPro" id="IPR032867">
    <property type="entry name" value="DYW_dom"/>
</dbReference>
<dbReference type="EMBL" id="CP093351">
    <property type="protein sequence ID" value="WOH16053.1"/>
    <property type="molecule type" value="Genomic_DNA"/>
</dbReference>
<evidence type="ECO:0000256" key="3">
    <source>
        <dbReference type="PROSITE-ProRule" id="PRU00708"/>
    </source>
</evidence>
<dbReference type="GO" id="GO:0003723">
    <property type="term" value="F:RNA binding"/>
    <property type="evidence" value="ECO:0007669"/>
    <property type="project" value="InterPro"/>
</dbReference>
<dbReference type="GO" id="GO:0008270">
    <property type="term" value="F:zinc ion binding"/>
    <property type="evidence" value="ECO:0007669"/>
    <property type="project" value="InterPro"/>
</dbReference>
<dbReference type="Pfam" id="PF20431">
    <property type="entry name" value="E_motif"/>
    <property type="match status" value="1"/>
</dbReference>
<dbReference type="InterPro" id="IPR046848">
    <property type="entry name" value="E_motif"/>
</dbReference>
<dbReference type="FunFam" id="1.25.40.10:FF:000196">
    <property type="entry name" value="Pentatricopeptide repeat-containing protein At4g14850"/>
    <property type="match status" value="2"/>
</dbReference>
<dbReference type="InterPro" id="IPR046960">
    <property type="entry name" value="PPR_At4g14850-like_plant"/>
</dbReference>
<evidence type="ECO:0000259" key="4">
    <source>
        <dbReference type="Pfam" id="PF14432"/>
    </source>
</evidence>
<evidence type="ECO:0000256" key="2">
    <source>
        <dbReference type="ARBA" id="ARBA00022737"/>
    </source>
</evidence>
<feature type="repeat" description="PPR" evidence="3">
    <location>
        <begin position="276"/>
        <end position="310"/>
    </location>
</feature>
<dbReference type="Pfam" id="PF14432">
    <property type="entry name" value="DYW_deaminase"/>
    <property type="match status" value="1"/>
</dbReference>
<proteinExistence type="inferred from homology"/>
<evidence type="ECO:0000256" key="1">
    <source>
        <dbReference type="ARBA" id="ARBA00006643"/>
    </source>
</evidence>
<feature type="domain" description="DYW" evidence="4">
    <location>
        <begin position="591"/>
        <end position="683"/>
    </location>
</feature>
<dbReference type="GO" id="GO:0009451">
    <property type="term" value="P:RNA modification"/>
    <property type="evidence" value="ECO:0007669"/>
    <property type="project" value="InterPro"/>
</dbReference>
<dbReference type="Gene3D" id="1.25.40.10">
    <property type="entry name" value="Tetratricopeptide repeat domain"/>
    <property type="match status" value="5"/>
</dbReference>
<dbReference type="NCBIfam" id="TIGR00756">
    <property type="entry name" value="PPR"/>
    <property type="match status" value="2"/>
</dbReference>
<dbReference type="KEGG" id="dcr:108200619"/>
<comment type="similarity">
    <text evidence="1">Belongs to the PPR family. PCMP-H subfamily.</text>
</comment>
<organism evidence="5 6">
    <name type="scientific">Daucus carota subsp. sativus</name>
    <name type="common">Carrot</name>
    <dbReference type="NCBI Taxonomy" id="79200"/>
    <lineage>
        <taxon>Eukaryota</taxon>
        <taxon>Viridiplantae</taxon>
        <taxon>Streptophyta</taxon>
        <taxon>Embryophyta</taxon>
        <taxon>Tracheophyta</taxon>
        <taxon>Spermatophyta</taxon>
        <taxon>Magnoliopsida</taxon>
        <taxon>eudicotyledons</taxon>
        <taxon>Gunneridae</taxon>
        <taxon>Pentapetalae</taxon>
        <taxon>asterids</taxon>
        <taxon>campanulids</taxon>
        <taxon>Apiales</taxon>
        <taxon>Apiaceae</taxon>
        <taxon>Apioideae</taxon>
        <taxon>Scandiceae</taxon>
        <taxon>Daucinae</taxon>
        <taxon>Daucus</taxon>
        <taxon>Daucus sect. Daucus</taxon>
    </lineage>
</organism>
<dbReference type="InterPro" id="IPR002885">
    <property type="entry name" value="PPR_rpt"/>
</dbReference>
<protein>
    <recommendedName>
        <fullName evidence="4">DYW domain-containing protein</fullName>
    </recommendedName>
</protein>
<dbReference type="PANTHER" id="PTHR47926">
    <property type="entry name" value="PENTATRICOPEPTIDE REPEAT-CONTAINING PROTEIN"/>
    <property type="match status" value="1"/>
</dbReference>
<dbReference type="PROSITE" id="PS51375">
    <property type="entry name" value="PPR"/>
    <property type="match status" value="3"/>
</dbReference>
<dbReference type="Pfam" id="PF01535">
    <property type="entry name" value="PPR"/>
    <property type="match status" value="3"/>
</dbReference>
<reference evidence="5" key="1">
    <citation type="journal article" date="2016" name="Nat. Genet.">
        <title>A high-quality carrot genome assembly provides new insights into carotenoid accumulation and asterid genome evolution.</title>
        <authorList>
            <person name="Iorizzo M."/>
            <person name="Ellison S."/>
            <person name="Senalik D."/>
            <person name="Zeng P."/>
            <person name="Satapoomin P."/>
            <person name="Huang J."/>
            <person name="Bowman M."/>
            <person name="Iovene M."/>
            <person name="Sanseverino W."/>
            <person name="Cavagnaro P."/>
            <person name="Yildiz M."/>
            <person name="Macko-Podgorni A."/>
            <person name="Moranska E."/>
            <person name="Grzebelus E."/>
            <person name="Grzebelus D."/>
            <person name="Ashrafi H."/>
            <person name="Zheng Z."/>
            <person name="Cheng S."/>
            <person name="Spooner D."/>
            <person name="Van Deynze A."/>
            <person name="Simon P."/>
        </authorList>
    </citation>
    <scope>NUCLEOTIDE SEQUENCE</scope>
    <source>
        <tissue evidence="5">Leaf</tissue>
    </source>
</reference>
<accession>A0AAF0XXJ9</accession>
<sequence length="683" mass="75854">MPFLTPNSLASLIESSVSTHSHLLAKSTHAQIIKTLIPPLPPFLSNHLINMYAKLDLPNSAQLVLQLTPTNHRSVVTWTSLISGFVQNGHFVDAIVNFSRMRCEGIEANDFTFPCVFKASGAIRDFRVGRQVHGLVIRVGLWRDVFVGCSAFDMYAKIGLREDARKVFDEMPERNLATWNACISNLVVDGRGREGVGKFVELRRISGEGNSITLCAVFNACADMRDAVLGRQVHGFVVRSGFSEDVSVGNGMIDFYGKCRDVVSSEMVFGGMRMRNDVSWCSMVAAFEQNEEKEKACEVFLSARREGIEPKDFLLSSVVSACAGIAALELGRMVHALAVKACVELNVFVGSSLVDMYGKCGSIQDCDQAFREMPERNSITWNALIGGYAHQGHADIALALFEEMKHEVAPNYVTLVCVLSVCSRSGAMKEGMAIFESMRERYGIEPGIEHYACVVDMLGRAGMVDRAYEFVKKMPIRPGVSVWGALLGACRVYGKPELGKIAAENLFELDPKDSGNHVLLSNMFAAAGRWEDANLVRKEMMDVGIKKGAGCSWISVKDKTHVFQAKDTSHERNTEIQTMLTYLKEKMKAAGYVPDTKFALYDLEEEERESEVSYHSEKIALAFALIVIPPGVPIRITKNLRICVDCHSAIKFISGIVGREIIVRDNNRFHHFKDNICSCRDYW</sequence>
<evidence type="ECO:0000313" key="5">
    <source>
        <dbReference type="EMBL" id="WOH16053.1"/>
    </source>
</evidence>
<evidence type="ECO:0000313" key="6">
    <source>
        <dbReference type="Proteomes" id="UP000077755"/>
    </source>
</evidence>
<dbReference type="FunFam" id="1.25.40.10:FF:001211">
    <property type="entry name" value="Pentatricopeptide repeat-containing protein"/>
    <property type="match status" value="1"/>
</dbReference>
<keyword evidence="6" id="KW-1185">Reference proteome</keyword>